<feature type="chain" id="PRO_5046202698" evidence="1">
    <location>
        <begin position="21"/>
        <end position="112"/>
    </location>
</feature>
<reference evidence="3" key="1">
    <citation type="journal article" date="2019" name="Int. J. Syst. Evol. Microbiol.">
        <title>The Global Catalogue of Microorganisms (GCM) 10K type strain sequencing project: providing services to taxonomists for standard genome sequencing and annotation.</title>
        <authorList>
            <consortium name="The Broad Institute Genomics Platform"/>
            <consortium name="The Broad Institute Genome Sequencing Center for Infectious Disease"/>
            <person name="Wu L."/>
            <person name="Ma J."/>
        </authorList>
    </citation>
    <scope>NUCLEOTIDE SEQUENCE [LARGE SCALE GENOMIC DNA]</scope>
    <source>
        <strain evidence="3">DT28</strain>
    </source>
</reference>
<keyword evidence="3" id="KW-1185">Reference proteome</keyword>
<proteinExistence type="predicted"/>
<evidence type="ECO:0000256" key="1">
    <source>
        <dbReference type="SAM" id="SignalP"/>
    </source>
</evidence>
<dbReference type="InterPro" id="IPR022193">
    <property type="entry name" value="DUF3718"/>
</dbReference>
<comment type="caution">
    <text evidence="2">The sequence shown here is derived from an EMBL/GenBank/DDBJ whole genome shotgun (WGS) entry which is preliminary data.</text>
</comment>
<dbReference type="RefSeq" id="WP_377333114.1">
    <property type="nucleotide sequence ID" value="NZ_JBHSGB010000006.1"/>
</dbReference>
<sequence>MKVLASIAILTAVISGSAQASDTSYSMDPSIEQLLVKVCSQSQDDDKFGLNKTLKANRLSKQNAVDKVVCNGQPLVTFARNYEAHKVVKMLERYEQRGKGKVSISDVVAAPN</sequence>
<accession>A0ABV9JL03</accession>
<feature type="signal peptide" evidence="1">
    <location>
        <begin position="1"/>
        <end position="20"/>
    </location>
</feature>
<gene>
    <name evidence="2" type="ORF">ACFO3I_07885</name>
</gene>
<dbReference type="Pfam" id="PF12514">
    <property type="entry name" value="DUF3718"/>
    <property type="match status" value="1"/>
</dbReference>
<organism evidence="2 3">
    <name type="scientific">Rheinheimera marina</name>
    <dbReference type="NCBI Taxonomy" id="1774958"/>
    <lineage>
        <taxon>Bacteria</taxon>
        <taxon>Pseudomonadati</taxon>
        <taxon>Pseudomonadota</taxon>
        <taxon>Gammaproteobacteria</taxon>
        <taxon>Chromatiales</taxon>
        <taxon>Chromatiaceae</taxon>
        <taxon>Rheinheimera</taxon>
    </lineage>
</organism>
<protein>
    <submittedName>
        <fullName evidence="2">DUF3718 domain-containing protein</fullName>
    </submittedName>
</protein>
<evidence type="ECO:0000313" key="2">
    <source>
        <dbReference type="EMBL" id="MFC4654930.1"/>
    </source>
</evidence>
<keyword evidence="1" id="KW-0732">Signal</keyword>
<dbReference type="Proteomes" id="UP001595962">
    <property type="component" value="Unassembled WGS sequence"/>
</dbReference>
<dbReference type="EMBL" id="JBHSGB010000006">
    <property type="protein sequence ID" value="MFC4654930.1"/>
    <property type="molecule type" value="Genomic_DNA"/>
</dbReference>
<evidence type="ECO:0000313" key="3">
    <source>
        <dbReference type="Proteomes" id="UP001595962"/>
    </source>
</evidence>
<name>A0ABV9JL03_9GAMM</name>